<evidence type="ECO:0000313" key="2">
    <source>
        <dbReference type="Proteomes" id="UP000028481"/>
    </source>
</evidence>
<dbReference type="Proteomes" id="UP000028481">
    <property type="component" value="Chromosome"/>
</dbReference>
<reference evidence="1 2" key="1">
    <citation type="journal article" date="2015" name="Genome Announc.">
        <title>Genome Sequence of a Sulfate-Reducing Thermophilic Bacterium, Thermodesulfobacterium commune DSM 2178T (Phylum Thermodesulfobacteria).</title>
        <authorList>
            <person name="Bhatnagar S."/>
            <person name="Badger J.H."/>
            <person name="Madupu R."/>
            <person name="Khouri H.M."/>
            <person name="O'Connor E.M."/>
            <person name="Robb F.T."/>
            <person name="Ward N.L."/>
            <person name="Eisen J.A."/>
        </authorList>
    </citation>
    <scope>NUCLEOTIDE SEQUENCE [LARGE SCALE GENOMIC DNA]</scope>
    <source>
        <strain evidence="1 2">DSM 2178</strain>
    </source>
</reference>
<keyword evidence="2" id="KW-1185">Reference proteome</keyword>
<dbReference type="PaxDb" id="289377-HL41_05750"/>
<dbReference type="eggNOG" id="ENOG5033MKU">
    <property type="taxonomic scope" value="Bacteria"/>
</dbReference>
<gene>
    <name evidence="1" type="ORF">HL41_05750</name>
</gene>
<protein>
    <submittedName>
        <fullName evidence="1">Uncharacterized protein</fullName>
    </submittedName>
</protein>
<dbReference type="RefSeq" id="WP_038060220.1">
    <property type="nucleotide sequence ID" value="NZ_CP008796.1"/>
</dbReference>
<proteinExistence type="predicted"/>
<accession>A0A075WSP5</accession>
<dbReference type="HOGENOM" id="CLU_121467_0_0_0"/>
<dbReference type="AlphaFoldDB" id="A0A075WSP5"/>
<organism evidence="1 2">
    <name type="scientific">Thermodesulfobacterium commune DSM 2178</name>
    <dbReference type="NCBI Taxonomy" id="289377"/>
    <lineage>
        <taxon>Bacteria</taxon>
        <taxon>Pseudomonadati</taxon>
        <taxon>Thermodesulfobacteriota</taxon>
        <taxon>Thermodesulfobacteria</taxon>
        <taxon>Thermodesulfobacteriales</taxon>
        <taxon>Thermodesulfobacteriaceae</taxon>
        <taxon>Thermodesulfobacterium</taxon>
    </lineage>
</organism>
<evidence type="ECO:0000313" key="1">
    <source>
        <dbReference type="EMBL" id="AIH04289.1"/>
    </source>
</evidence>
<dbReference type="STRING" id="289377.HL41_05750"/>
<dbReference type="KEGG" id="tcm:HL41_05750"/>
<dbReference type="OrthoDB" id="9800594at2"/>
<dbReference type="EMBL" id="CP008796">
    <property type="protein sequence ID" value="AIH04289.1"/>
    <property type="molecule type" value="Genomic_DNA"/>
</dbReference>
<name>A0A075WSP5_9BACT</name>
<sequence length="172" mass="19629">MKESLAYFNHWLSFYYEKKDLFLKDPFIQEKLELLKKAIEKSRQAFIEKGSFAFCSACANSGEKCCKAGLEWKLSPAEFLINLLLAETYSLPLAFNTSRKEDCLFLGEKGCSLILTPIFCRNFFCDKLVKHLGHANLTYIQQAMEEEATLGFIVANYITTKLLQKEGTKHGA</sequence>